<dbReference type="RefSeq" id="WP_091082784.1">
    <property type="nucleotide sequence ID" value="NZ_FMHT01000003.1"/>
</dbReference>
<dbReference type="SUPFAM" id="SSF102215">
    <property type="entry name" value="Creatininase"/>
    <property type="match status" value="1"/>
</dbReference>
<keyword evidence="7" id="KW-1185">Reference proteome</keyword>
<keyword evidence="2" id="KW-0479">Metal-binding</keyword>
<dbReference type="GO" id="GO:0046872">
    <property type="term" value="F:metal ion binding"/>
    <property type="evidence" value="ECO:0007669"/>
    <property type="project" value="UniProtKB-KW"/>
</dbReference>
<comment type="similarity">
    <text evidence="5">Belongs to the creatininase superfamily.</text>
</comment>
<keyword evidence="4" id="KW-0862">Zinc</keyword>
<evidence type="ECO:0000256" key="4">
    <source>
        <dbReference type="ARBA" id="ARBA00022833"/>
    </source>
</evidence>
<keyword evidence="3 6" id="KW-0378">Hydrolase</keyword>
<dbReference type="OrthoDB" id="9801445at2"/>
<proteinExistence type="inferred from homology"/>
<evidence type="ECO:0000256" key="2">
    <source>
        <dbReference type="ARBA" id="ARBA00022723"/>
    </source>
</evidence>
<dbReference type="Pfam" id="PF02633">
    <property type="entry name" value="Creatininase"/>
    <property type="match status" value="1"/>
</dbReference>
<accession>A0A1C6SA07</accession>
<dbReference type="PANTHER" id="PTHR35005">
    <property type="entry name" value="3-DEHYDRO-SCYLLO-INOSOSE HYDROLASE"/>
    <property type="match status" value="1"/>
</dbReference>
<dbReference type="Gene3D" id="3.40.50.10310">
    <property type="entry name" value="Creatininase"/>
    <property type="match status" value="1"/>
</dbReference>
<dbReference type="AlphaFoldDB" id="A0A1C6SA07"/>
<dbReference type="Proteomes" id="UP000199699">
    <property type="component" value="Unassembled WGS sequence"/>
</dbReference>
<dbReference type="STRING" id="145857.GA0070616_3281"/>
<protein>
    <submittedName>
        <fullName evidence="6">Creatinine amidohydrolase</fullName>
    </submittedName>
</protein>
<gene>
    <name evidence="6" type="ORF">GA0070616_3281</name>
</gene>
<evidence type="ECO:0000313" key="7">
    <source>
        <dbReference type="Proteomes" id="UP000199699"/>
    </source>
</evidence>
<evidence type="ECO:0000256" key="3">
    <source>
        <dbReference type="ARBA" id="ARBA00022801"/>
    </source>
</evidence>
<comment type="cofactor">
    <cofactor evidence="1">
        <name>Zn(2+)</name>
        <dbReference type="ChEBI" id="CHEBI:29105"/>
    </cofactor>
</comment>
<dbReference type="InterPro" id="IPR003785">
    <property type="entry name" value="Creatininase/forma_Hydrolase"/>
</dbReference>
<dbReference type="GO" id="GO:0016811">
    <property type="term" value="F:hydrolase activity, acting on carbon-nitrogen (but not peptide) bonds, in linear amides"/>
    <property type="evidence" value="ECO:0007669"/>
    <property type="project" value="TreeGrafter"/>
</dbReference>
<name>A0A1C6SA07_9ACTN</name>
<sequence>MDLITTATSTDESERAASVAVLPVGSFEQHGAHLPLVTDTIVACAIAKAVAERYGLFLLPPVTISCSHEHSAWRGTVSVRATTLAAVVVDIADSLRDSGIDRLAVINGHGGNYALANVVQEANVAGPAMTLFPARADWDDARVAAGLHSTAHQDMHAGELEVSLLLHVAPEVVRDGFEHADHLADDRRHLLTRGMSGYTTSGIIGLPSHATAAKGKAVLEDLVRSFADHYGLLPGPKA</sequence>
<dbReference type="EMBL" id="FMHT01000003">
    <property type="protein sequence ID" value="SCL26305.1"/>
    <property type="molecule type" value="Genomic_DNA"/>
</dbReference>
<dbReference type="PANTHER" id="PTHR35005:SF1">
    <property type="entry name" value="2-AMINO-5-FORMYLAMINO-6-RIBOSYLAMINOPYRIMIDIN-4(3H)-ONE 5'-MONOPHOSPHATE DEFORMYLASE"/>
    <property type="match status" value="1"/>
</dbReference>
<dbReference type="GO" id="GO:0009231">
    <property type="term" value="P:riboflavin biosynthetic process"/>
    <property type="evidence" value="ECO:0007669"/>
    <property type="project" value="TreeGrafter"/>
</dbReference>
<organism evidence="6 7">
    <name type="scientific">Micromonospora nigra</name>
    <dbReference type="NCBI Taxonomy" id="145857"/>
    <lineage>
        <taxon>Bacteria</taxon>
        <taxon>Bacillati</taxon>
        <taxon>Actinomycetota</taxon>
        <taxon>Actinomycetes</taxon>
        <taxon>Micromonosporales</taxon>
        <taxon>Micromonosporaceae</taxon>
        <taxon>Micromonospora</taxon>
    </lineage>
</organism>
<reference evidence="6 7" key="1">
    <citation type="submission" date="2016-06" db="EMBL/GenBank/DDBJ databases">
        <authorList>
            <person name="Kjaerup R.B."/>
            <person name="Dalgaard T.S."/>
            <person name="Juul-Madsen H.R."/>
        </authorList>
    </citation>
    <scope>NUCLEOTIDE SEQUENCE [LARGE SCALE GENOMIC DNA]</scope>
    <source>
        <strain evidence="6 7">DSM 43818</strain>
    </source>
</reference>
<evidence type="ECO:0000256" key="1">
    <source>
        <dbReference type="ARBA" id="ARBA00001947"/>
    </source>
</evidence>
<evidence type="ECO:0000256" key="5">
    <source>
        <dbReference type="ARBA" id="ARBA00024029"/>
    </source>
</evidence>
<dbReference type="InterPro" id="IPR024087">
    <property type="entry name" value="Creatininase-like_sf"/>
</dbReference>
<evidence type="ECO:0000313" key="6">
    <source>
        <dbReference type="EMBL" id="SCL26305.1"/>
    </source>
</evidence>